<accession>A0AAV9P3J8</accession>
<sequence length="251" mass="28794">MARGSFSIASLIEPDPTPDKDTVESDQTPTKDTIEPNLLLRLPGELRNRIYRDLIEHDRTHESLCLSERWFGGIGGRWQYKVEPDTPALAFTCKQIRHEVLDIFFGERTFDLTFKAFQYDKEWLERWSRIAGPSLRYLRKVRGVLYFDGLPGTSKKSSSPHPYGVVDVTVSKTGSLALRNAHGTLFTSYNRETLDSLFEQRLQEAMAGLVGSPDDPPVVRFFKSFAKEVERKESGGKGRKRKVTMDRLWLY</sequence>
<keyword evidence="3" id="KW-1185">Reference proteome</keyword>
<protein>
    <recommendedName>
        <fullName evidence="4">F-box domain-containing protein</fullName>
    </recommendedName>
</protein>
<evidence type="ECO:0008006" key="4">
    <source>
        <dbReference type="Google" id="ProtNLM"/>
    </source>
</evidence>
<dbReference type="InterPro" id="IPR038883">
    <property type="entry name" value="AN11006-like"/>
</dbReference>
<dbReference type="PANTHER" id="PTHR42085">
    <property type="entry name" value="F-BOX DOMAIN-CONTAINING PROTEIN"/>
    <property type="match status" value="1"/>
</dbReference>
<organism evidence="2 3">
    <name type="scientific">Saxophila tyrrhenica</name>
    <dbReference type="NCBI Taxonomy" id="1690608"/>
    <lineage>
        <taxon>Eukaryota</taxon>
        <taxon>Fungi</taxon>
        <taxon>Dikarya</taxon>
        <taxon>Ascomycota</taxon>
        <taxon>Pezizomycotina</taxon>
        <taxon>Dothideomycetes</taxon>
        <taxon>Dothideomycetidae</taxon>
        <taxon>Mycosphaerellales</taxon>
        <taxon>Extremaceae</taxon>
        <taxon>Saxophila</taxon>
    </lineage>
</organism>
<evidence type="ECO:0000256" key="1">
    <source>
        <dbReference type="SAM" id="MobiDB-lite"/>
    </source>
</evidence>
<dbReference type="AlphaFoldDB" id="A0AAV9P3J8"/>
<name>A0AAV9P3J8_9PEZI</name>
<evidence type="ECO:0000313" key="3">
    <source>
        <dbReference type="Proteomes" id="UP001337655"/>
    </source>
</evidence>
<proteinExistence type="predicted"/>
<dbReference type="GeneID" id="89929120"/>
<reference evidence="2 3" key="1">
    <citation type="submission" date="2023-08" db="EMBL/GenBank/DDBJ databases">
        <title>Black Yeasts Isolated from many extreme environments.</title>
        <authorList>
            <person name="Coleine C."/>
            <person name="Stajich J.E."/>
            <person name="Selbmann L."/>
        </authorList>
    </citation>
    <scope>NUCLEOTIDE SEQUENCE [LARGE SCALE GENOMIC DNA]</scope>
    <source>
        <strain evidence="2 3">CCFEE 5935</strain>
    </source>
</reference>
<dbReference type="Proteomes" id="UP001337655">
    <property type="component" value="Unassembled WGS sequence"/>
</dbReference>
<evidence type="ECO:0000313" key="2">
    <source>
        <dbReference type="EMBL" id="KAK5167055.1"/>
    </source>
</evidence>
<dbReference type="RefSeq" id="XP_064656863.1">
    <property type="nucleotide sequence ID" value="XM_064805021.1"/>
</dbReference>
<feature type="region of interest" description="Disordered" evidence="1">
    <location>
        <begin position="1"/>
        <end position="31"/>
    </location>
</feature>
<dbReference type="PANTHER" id="PTHR42085:SF1">
    <property type="entry name" value="F-BOX DOMAIN-CONTAINING PROTEIN"/>
    <property type="match status" value="1"/>
</dbReference>
<comment type="caution">
    <text evidence="2">The sequence shown here is derived from an EMBL/GenBank/DDBJ whole genome shotgun (WGS) entry which is preliminary data.</text>
</comment>
<gene>
    <name evidence="2" type="ORF">LTR77_007785</name>
</gene>
<dbReference type="EMBL" id="JAVRRT010000012">
    <property type="protein sequence ID" value="KAK5167055.1"/>
    <property type="molecule type" value="Genomic_DNA"/>
</dbReference>